<evidence type="ECO:0000256" key="4">
    <source>
        <dbReference type="ARBA" id="ARBA00022847"/>
    </source>
</evidence>
<gene>
    <name evidence="9" type="primary">slc1a8a</name>
</gene>
<dbReference type="InterPro" id="IPR018107">
    <property type="entry name" value="Na-dicarboxylate_symporter_CS"/>
</dbReference>
<dbReference type="GO" id="GO:0005313">
    <property type="term" value="F:L-glutamate transmembrane transporter activity"/>
    <property type="evidence" value="ECO:0007669"/>
    <property type="project" value="TreeGrafter"/>
</dbReference>
<reference evidence="9" key="3">
    <citation type="submission" date="2025-09" db="UniProtKB">
        <authorList>
            <consortium name="Ensembl"/>
        </authorList>
    </citation>
    <scope>IDENTIFICATION</scope>
</reference>
<keyword evidence="10" id="KW-1185">Reference proteome</keyword>
<dbReference type="PRINTS" id="PR00173">
    <property type="entry name" value="EDTRNSPORT"/>
</dbReference>
<name>A0A667YHC0_9TELE</name>
<evidence type="ECO:0000313" key="9">
    <source>
        <dbReference type="Ensembl" id="ENSMMDP00005023234.1"/>
    </source>
</evidence>
<dbReference type="SUPFAM" id="SSF118215">
    <property type="entry name" value="Proton glutamate symport protein"/>
    <property type="match status" value="1"/>
</dbReference>
<dbReference type="Gene3D" id="1.10.3860.10">
    <property type="entry name" value="Sodium:dicarboxylate symporter"/>
    <property type="match status" value="1"/>
</dbReference>
<sequence length="542" mass="59119">MVDRIKNFLQETFTVDLRQTLRNFCKRNGLLVLSVIAVLTGCVLGFMLRGSQLSSQAKIYFSFPGELLMRMLKMLILPLITSSLMSGLSSMESKACCRMGVLTVTYYLWTTFIAVVVGIVLVIIVKPGVGTEMESNRLGGGPVMTSADALPSGHRTPLFSQSDLLSVFQYKTDLVPILKVPTRTIQPSFVYVVPDDSDPKGQTVYLELTPAPEVTYKTSPGTSQQMNVLGIVIFSATMGLLLGRMGERGAPLVNVCQCINECVMKIINAAVWYFPFGIIFLVAGKILDMQDPSTLGRKLGWYTVTVLAGLFVHGFILLPLFYFLLTHKNPFGYIRGLLQAMVIALATSSSSATLPITMKCLLENCQVDRQIARFVLPVGATINMDGTALYEAVAAIFIAQVNDYELDFGQLVTISITATAASIGAAGIPQAGLVTMVIVLTSVGLPPDDITLIVAIDWVLDRFRTMINVLGDALAAGIIAHLCRKDFPLGASRASIENHDCADLVNVPMTEIHTHKDCMFELMGDSVSERHTHTVYYNICQV</sequence>
<comment type="similarity">
    <text evidence="8">Belongs to the dicarboxylate/amino acid:cation symporter (DAACS) (TC 2.A.23) family.</text>
</comment>
<feature type="transmembrane region" description="Helical" evidence="8">
    <location>
        <begin position="299"/>
        <end position="325"/>
    </location>
</feature>
<dbReference type="Pfam" id="PF00375">
    <property type="entry name" value="SDF"/>
    <property type="match status" value="1"/>
</dbReference>
<protein>
    <recommendedName>
        <fullName evidence="8">Amino acid transporter</fullName>
    </recommendedName>
</protein>
<evidence type="ECO:0000256" key="3">
    <source>
        <dbReference type="ARBA" id="ARBA00022692"/>
    </source>
</evidence>
<evidence type="ECO:0000256" key="7">
    <source>
        <dbReference type="ARBA" id="ARBA00023180"/>
    </source>
</evidence>
<reference evidence="9" key="1">
    <citation type="submission" date="2019-06" db="EMBL/GenBank/DDBJ databases">
        <authorList>
            <consortium name="Wellcome Sanger Institute Data Sharing"/>
        </authorList>
    </citation>
    <scope>NUCLEOTIDE SEQUENCE [LARGE SCALE GENOMIC DNA]</scope>
</reference>
<keyword evidence="4 8" id="KW-0769">Symport</keyword>
<feature type="transmembrane region" description="Helical" evidence="8">
    <location>
        <begin position="266"/>
        <end position="287"/>
    </location>
</feature>
<keyword evidence="6 8" id="KW-0472">Membrane</keyword>
<evidence type="ECO:0000256" key="6">
    <source>
        <dbReference type="ARBA" id="ARBA00023136"/>
    </source>
</evidence>
<feature type="transmembrane region" description="Helical" evidence="8">
    <location>
        <begin position="28"/>
        <end position="48"/>
    </location>
</feature>
<organism evidence="9 10">
    <name type="scientific">Myripristis murdjan</name>
    <name type="common">pinecone soldierfish</name>
    <dbReference type="NCBI Taxonomy" id="586833"/>
    <lineage>
        <taxon>Eukaryota</taxon>
        <taxon>Metazoa</taxon>
        <taxon>Chordata</taxon>
        <taxon>Craniata</taxon>
        <taxon>Vertebrata</taxon>
        <taxon>Euteleostomi</taxon>
        <taxon>Actinopterygii</taxon>
        <taxon>Neopterygii</taxon>
        <taxon>Teleostei</taxon>
        <taxon>Neoteleostei</taxon>
        <taxon>Acanthomorphata</taxon>
        <taxon>Holocentriformes</taxon>
        <taxon>Holocentridae</taxon>
        <taxon>Myripristis</taxon>
    </lineage>
</organism>
<evidence type="ECO:0000256" key="1">
    <source>
        <dbReference type="ARBA" id="ARBA00004141"/>
    </source>
</evidence>
<evidence type="ECO:0000313" key="10">
    <source>
        <dbReference type="Proteomes" id="UP000472263"/>
    </source>
</evidence>
<keyword evidence="5 8" id="KW-1133">Transmembrane helix</keyword>
<dbReference type="PANTHER" id="PTHR11958:SF48">
    <property type="entry name" value="AMINO ACID TRANSPORTER"/>
    <property type="match status" value="1"/>
</dbReference>
<dbReference type="PROSITE" id="PS00713">
    <property type="entry name" value="NA_DICARBOXYL_SYMP_1"/>
    <property type="match status" value="1"/>
</dbReference>
<evidence type="ECO:0000256" key="2">
    <source>
        <dbReference type="ARBA" id="ARBA00022448"/>
    </source>
</evidence>
<dbReference type="InterPro" id="IPR001991">
    <property type="entry name" value="Na-dicarboxylate_symporter"/>
</dbReference>
<feature type="transmembrane region" description="Helical" evidence="8">
    <location>
        <begin position="337"/>
        <end position="358"/>
    </location>
</feature>
<dbReference type="Proteomes" id="UP000472263">
    <property type="component" value="Chromosome 4"/>
</dbReference>
<feature type="transmembrane region" description="Helical" evidence="8">
    <location>
        <begin position="100"/>
        <end position="125"/>
    </location>
</feature>
<feature type="transmembrane region" description="Helical" evidence="8">
    <location>
        <begin position="226"/>
        <end position="245"/>
    </location>
</feature>
<keyword evidence="2 8" id="KW-0813">Transport</keyword>
<reference evidence="9" key="2">
    <citation type="submission" date="2025-08" db="UniProtKB">
        <authorList>
            <consortium name="Ensembl"/>
        </authorList>
    </citation>
    <scope>IDENTIFICATION</scope>
</reference>
<dbReference type="GO" id="GO:0005886">
    <property type="term" value="C:plasma membrane"/>
    <property type="evidence" value="ECO:0007669"/>
    <property type="project" value="TreeGrafter"/>
</dbReference>
<dbReference type="AlphaFoldDB" id="A0A667YHC0"/>
<dbReference type="InterPro" id="IPR050746">
    <property type="entry name" value="DAACS"/>
</dbReference>
<dbReference type="GO" id="GO:0015501">
    <property type="term" value="F:glutamate:sodium symporter activity"/>
    <property type="evidence" value="ECO:0007669"/>
    <property type="project" value="TreeGrafter"/>
</dbReference>
<dbReference type="InterPro" id="IPR036458">
    <property type="entry name" value="Na:dicarbo_symporter_sf"/>
</dbReference>
<accession>A0A667YHC0</accession>
<evidence type="ECO:0000256" key="5">
    <source>
        <dbReference type="ARBA" id="ARBA00022989"/>
    </source>
</evidence>
<keyword evidence="7" id="KW-0325">Glycoprotein</keyword>
<dbReference type="GeneTree" id="ENSGT00940000166036"/>
<dbReference type="FunCoup" id="A0A667YHC0">
    <property type="interactions" value="8"/>
</dbReference>
<dbReference type="InParanoid" id="A0A667YHC0"/>
<dbReference type="GO" id="GO:0015175">
    <property type="term" value="F:neutral L-amino acid transmembrane transporter activity"/>
    <property type="evidence" value="ECO:0007669"/>
    <property type="project" value="TreeGrafter"/>
</dbReference>
<comment type="subcellular location">
    <subcellularLocation>
        <location evidence="1 8">Membrane</location>
        <topology evidence="1 8">Multi-pass membrane protein</topology>
    </subcellularLocation>
</comment>
<proteinExistence type="inferred from homology"/>
<feature type="transmembrane region" description="Helical" evidence="8">
    <location>
        <begin position="68"/>
        <end position="88"/>
    </location>
</feature>
<dbReference type="PROSITE" id="PS00714">
    <property type="entry name" value="NA_DICARBOXYL_SYMP_2"/>
    <property type="match status" value="1"/>
</dbReference>
<dbReference type="PANTHER" id="PTHR11958">
    <property type="entry name" value="SODIUM/DICARBOXYLATE SYMPORTER-RELATED"/>
    <property type="match status" value="1"/>
</dbReference>
<dbReference type="Ensembl" id="ENSMMDT00005023738.1">
    <property type="protein sequence ID" value="ENSMMDP00005023234.1"/>
    <property type="gene ID" value="ENSMMDG00005011212.1"/>
</dbReference>
<keyword evidence="3 8" id="KW-0812">Transmembrane</keyword>
<evidence type="ECO:0000256" key="8">
    <source>
        <dbReference type="RuleBase" id="RU361216"/>
    </source>
</evidence>